<keyword evidence="1" id="KW-1185">Reference proteome</keyword>
<sequence length="101" mass="11816">MKQIFLLDFSIHVVIGVKQWYFFFCGTSLESAFLPNNNSASTLKRNETTKFSTMSLINKSSKFLSSCRNKINWILKYNTPNLNQKIGKVVYVTMRCRYEEI</sequence>
<evidence type="ECO:0000313" key="1">
    <source>
        <dbReference type="Proteomes" id="UP000035680"/>
    </source>
</evidence>
<reference evidence="2" key="2">
    <citation type="submission" date="2015-08" db="UniProtKB">
        <authorList>
            <consortium name="WormBaseParasite"/>
        </authorList>
    </citation>
    <scope>IDENTIFICATION</scope>
</reference>
<reference evidence="1" key="1">
    <citation type="submission" date="2014-07" db="EMBL/GenBank/DDBJ databases">
        <authorList>
            <person name="Martin A.A"/>
            <person name="De Silva N."/>
        </authorList>
    </citation>
    <scope>NUCLEOTIDE SEQUENCE</scope>
</reference>
<dbReference type="WBParaSite" id="SVE_1801600.1">
    <property type="protein sequence ID" value="SVE_1801600.1"/>
    <property type="gene ID" value="SVE_1801600"/>
</dbReference>
<proteinExistence type="predicted"/>
<evidence type="ECO:0000313" key="2">
    <source>
        <dbReference type="WBParaSite" id="SVE_1801600.1"/>
    </source>
</evidence>
<organism evidence="1 2">
    <name type="scientific">Strongyloides venezuelensis</name>
    <name type="common">Threadworm</name>
    <dbReference type="NCBI Taxonomy" id="75913"/>
    <lineage>
        <taxon>Eukaryota</taxon>
        <taxon>Metazoa</taxon>
        <taxon>Ecdysozoa</taxon>
        <taxon>Nematoda</taxon>
        <taxon>Chromadorea</taxon>
        <taxon>Rhabditida</taxon>
        <taxon>Tylenchina</taxon>
        <taxon>Panagrolaimomorpha</taxon>
        <taxon>Strongyloidoidea</taxon>
        <taxon>Strongyloididae</taxon>
        <taxon>Strongyloides</taxon>
    </lineage>
</organism>
<accession>A0A0K0FZY4</accession>
<name>A0A0K0FZY4_STRVS</name>
<dbReference type="Proteomes" id="UP000035680">
    <property type="component" value="Unassembled WGS sequence"/>
</dbReference>
<protein>
    <submittedName>
        <fullName evidence="2">Uncharacterized protein</fullName>
    </submittedName>
</protein>
<dbReference type="AlphaFoldDB" id="A0A0K0FZY4"/>